<feature type="region of interest" description="Disordered" evidence="1">
    <location>
        <begin position="1"/>
        <end position="69"/>
    </location>
</feature>
<dbReference type="Proteomes" id="UP001458880">
    <property type="component" value="Unassembled WGS sequence"/>
</dbReference>
<feature type="compositionally biased region" description="Basic and acidic residues" evidence="1">
    <location>
        <begin position="25"/>
        <end position="37"/>
    </location>
</feature>
<protein>
    <submittedName>
        <fullName evidence="2">Uncharacterized protein</fullName>
    </submittedName>
</protein>
<reference evidence="2 3" key="1">
    <citation type="journal article" date="2024" name="BMC Genomics">
        <title>De novo assembly and annotation of Popillia japonica's genome with initial clues to its potential as an invasive pest.</title>
        <authorList>
            <person name="Cucini C."/>
            <person name="Boschi S."/>
            <person name="Funari R."/>
            <person name="Cardaioli E."/>
            <person name="Iannotti N."/>
            <person name="Marturano G."/>
            <person name="Paoli F."/>
            <person name="Bruttini M."/>
            <person name="Carapelli A."/>
            <person name="Frati F."/>
            <person name="Nardi F."/>
        </authorList>
    </citation>
    <scope>NUCLEOTIDE SEQUENCE [LARGE SCALE GENOMIC DNA]</scope>
    <source>
        <strain evidence="2">DMR45628</strain>
    </source>
</reference>
<evidence type="ECO:0000313" key="3">
    <source>
        <dbReference type="Proteomes" id="UP001458880"/>
    </source>
</evidence>
<sequence length="123" mass="13693">MDNTGTENEAEFTKAGEDNNVSDTDNEHFEAAKKDSNNTETEIEINTSRDSKRDMDNTGPENEAEFTKAVSINTDGISGFRCFRDREGDGCANRYTSVSCLRNISPERSPLRKNARGIVNVSY</sequence>
<evidence type="ECO:0000313" key="2">
    <source>
        <dbReference type="EMBL" id="KAK9718002.1"/>
    </source>
</evidence>
<name>A0AAW1KIF3_POPJA</name>
<dbReference type="AlphaFoldDB" id="A0AAW1KIF3"/>
<keyword evidence="3" id="KW-1185">Reference proteome</keyword>
<dbReference type="EMBL" id="JASPKY010000233">
    <property type="protein sequence ID" value="KAK9718002.1"/>
    <property type="molecule type" value="Genomic_DNA"/>
</dbReference>
<proteinExistence type="predicted"/>
<comment type="caution">
    <text evidence="2">The sequence shown here is derived from an EMBL/GenBank/DDBJ whole genome shotgun (WGS) entry which is preliminary data.</text>
</comment>
<accession>A0AAW1KIF3</accession>
<evidence type="ECO:0000256" key="1">
    <source>
        <dbReference type="SAM" id="MobiDB-lite"/>
    </source>
</evidence>
<organism evidence="2 3">
    <name type="scientific">Popillia japonica</name>
    <name type="common">Japanese beetle</name>
    <dbReference type="NCBI Taxonomy" id="7064"/>
    <lineage>
        <taxon>Eukaryota</taxon>
        <taxon>Metazoa</taxon>
        <taxon>Ecdysozoa</taxon>
        <taxon>Arthropoda</taxon>
        <taxon>Hexapoda</taxon>
        <taxon>Insecta</taxon>
        <taxon>Pterygota</taxon>
        <taxon>Neoptera</taxon>
        <taxon>Endopterygota</taxon>
        <taxon>Coleoptera</taxon>
        <taxon>Polyphaga</taxon>
        <taxon>Scarabaeiformia</taxon>
        <taxon>Scarabaeidae</taxon>
        <taxon>Rutelinae</taxon>
        <taxon>Popillia</taxon>
    </lineage>
</organism>
<feature type="compositionally biased region" description="Basic and acidic residues" evidence="1">
    <location>
        <begin position="47"/>
        <end position="56"/>
    </location>
</feature>
<gene>
    <name evidence="2" type="ORF">QE152_g23442</name>
</gene>